<keyword evidence="5" id="KW-1185">Reference proteome</keyword>
<dbReference type="Proteomes" id="UP000243077">
    <property type="component" value="Chromosome"/>
</dbReference>
<dbReference type="RefSeq" id="WP_104912787.1">
    <property type="nucleotide sequence ID" value="NZ_CP026923.1"/>
</dbReference>
<dbReference type="CDD" id="cd04301">
    <property type="entry name" value="NAT_SF"/>
    <property type="match status" value="1"/>
</dbReference>
<organism evidence="4 5">
    <name type="scientific">Pontimonas salivibrio</name>
    <dbReference type="NCBI Taxonomy" id="1159327"/>
    <lineage>
        <taxon>Bacteria</taxon>
        <taxon>Bacillati</taxon>
        <taxon>Actinomycetota</taxon>
        <taxon>Actinomycetes</taxon>
        <taxon>Micrococcales</taxon>
        <taxon>Microbacteriaceae</taxon>
        <taxon>Pontimonas</taxon>
    </lineage>
</organism>
<gene>
    <name evidence="4" type="ORF">C3B54_11125</name>
</gene>
<feature type="domain" description="N-acetyltransferase" evidence="3">
    <location>
        <begin position="2"/>
        <end position="162"/>
    </location>
</feature>
<dbReference type="PANTHER" id="PTHR43877">
    <property type="entry name" value="AMINOALKYLPHOSPHONATE N-ACETYLTRANSFERASE-RELATED-RELATED"/>
    <property type="match status" value="1"/>
</dbReference>
<dbReference type="InterPro" id="IPR017255">
    <property type="entry name" value="AcTrfase_GNAT_prd"/>
</dbReference>
<dbReference type="InterPro" id="IPR000182">
    <property type="entry name" value="GNAT_dom"/>
</dbReference>
<dbReference type="InterPro" id="IPR016181">
    <property type="entry name" value="Acyl_CoA_acyltransferase"/>
</dbReference>
<dbReference type="OrthoDB" id="8593648at2"/>
<dbReference type="AlphaFoldDB" id="A0A2L2BN91"/>
<dbReference type="GO" id="GO:0016747">
    <property type="term" value="F:acyltransferase activity, transferring groups other than amino-acyl groups"/>
    <property type="evidence" value="ECO:0007669"/>
    <property type="project" value="InterPro"/>
</dbReference>
<dbReference type="Pfam" id="PF00583">
    <property type="entry name" value="Acetyltransf_1"/>
    <property type="match status" value="1"/>
</dbReference>
<dbReference type="KEGG" id="psai:C3B54_11125"/>
<evidence type="ECO:0000313" key="5">
    <source>
        <dbReference type="Proteomes" id="UP000243077"/>
    </source>
</evidence>
<name>A0A2L2BN91_9MICO</name>
<reference evidence="4 5" key="1">
    <citation type="submission" date="2018-02" db="EMBL/GenBank/DDBJ databases">
        <title>Complete genome of the streamlined marine actinobacterium Pontimonas salivibrio CL-TW6 adapted to coastal planktonic lifestype.</title>
        <authorList>
            <person name="Cho B.C."/>
            <person name="Hardies S.C."/>
            <person name="Jang G.I."/>
            <person name="Hwang C.Y."/>
        </authorList>
    </citation>
    <scope>NUCLEOTIDE SEQUENCE [LARGE SCALE GENOMIC DNA]</scope>
    <source>
        <strain evidence="4 5">CL-TW6</strain>
    </source>
</reference>
<evidence type="ECO:0000256" key="2">
    <source>
        <dbReference type="ARBA" id="ARBA00023315"/>
    </source>
</evidence>
<keyword evidence="2" id="KW-0012">Acyltransferase</keyword>
<accession>A0A2L2BN91</accession>
<protein>
    <submittedName>
        <fullName evidence="4">Acetyltransferase</fullName>
    </submittedName>
</protein>
<sequence>MIGITQLTEADFDYLSARLDEWWGGRSMSAMLPRLWFKHFSETCFAVRDDEGRPVGFLVGYVQNNDEATAYVHFIGVDPTQRGRGLGRRLYQHFEEQVVSVGCSNIEAVTSPSNQSSLAFHEALGFVAVEPNGSTALPSEAQGVRDYDGAGEDRVLLRKSLSQR</sequence>
<proteinExistence type="predicted"/>
<keyword evidence="1 4" id="KW-0808">Transferase</keyword>
<dbReference type="PIRSF" id="PIRSF037663">
    <property type="entry name" value="Acetyltransf_GNAT_prd"/>
    <property type="match status" value="1"/>
</dbReference>
<dbReference type="InterPro" id="IPR050832">
    <property type="entry name" value="Bact_Acetyltransf"/>
</dbReference>
<dbReference type="PROSITE" id="PS51186">
    <property type="entry name" value="GNAT"/>
    <property type="match status" value="1"/>
</dbReference>
<evidence type="ECO:0000259" key="3">
    <source>
        <dbReference type="PROSITE" id="PS51186"/>
    </source>
</evidence>
<dbReference type="Gene3D" id="3.40.630.30">
    <property type="match status" value="1"/>
</dbReference>
<evidence type="ECO:0000256" key="1">
    <source>
        <dbReference type="ARBA" id="ARBA00022679"/>
    </source>
</evidence>
<dbReference type="SUPFAM" id="SSF55729">
    <property type="entry name" value="Acyl-CoA N-acyltransferases (Nat)"/>
    <property type="match status" value="1"/>
</dbReference>
<evidence type="ECO:0000313" key="4">
    <source>
        <dbReference type="EMBL" id="AVG23131.1"/>
    </source>
</evidence>
<dbReference type="EMBL" id="CP026923">
    <property type="protein sequence ID" value="AVG23131.1"/>
    <property type="molecule type" value="Genomic_DNA"/>
</dbReference>